<protein>
    <submittedName>
        <fullName evidence="2">Uncharacterized protein</fullName>
    </submittedName>
</protein>
<dbReference type="PANTHER" id="PTHR47592">
    <property type="entry name" value="PBF68 PROTEIN"/>
    <property type="match status" value="1"/>
</dbReference>
<evidence type="ECO:0000313" key="3">
    <source>
        <dbReference type="Proteomes" id="UP000235145"/>
    </source>
</evidence>
<dbReference type="EMBL" id="NBSK02000006">
    <property type="protein sequence ID" value="KAJ0201565.1"/>
    <property type="molecule type" value="Genomic_DNA"/>
</dbReference>
<organism evidence="2 3">
    <name type="scientific">Lactuca sativa</name>
    <name type="common">Garden lettuce</name>
    <dbReference type="NCBI Taxonomy" id="4236"/>
    <lineage>
        <taxon>Eukaryota</taxon>
        <taxon>Viridiplantae</taxon>
        <taxon>Streptophyta</taxon>
        <taxon>Embryophyta</taxon>
        <taxon>Tracheophyta</taxon>
        <taxon>Spermatophyta</taxon>
        <taxon>Magnoliopsida</taxon>
        <taxon>eudicotyledons</taxon>
        <taxon>Gunneridae</taxon>
        <taxon>Pentapetalae</taxon>
        <taxon>asterids</taxon>
        <taxon>campanulids</taxon>
        <taxon>Asterales</taxon>
        <taxon>Asteraceae</taxon>
        <taxon>Cichorioideae</taxon>
        <taxon>Cichorieae</taxon>
        <taxon>Lactucinae</taxon>
        <taxon>Lactuca</taxon>
    </lineage>
</organism>
<dbReference type="PANTHER" id="PTHR47592:SF30">
    <property type="entry name" value="CCHC-TYPE DOMAIN-CONTAINING PROTEIN"/>
    <property type="match status" value="1"/>
</dbReference>
<name>A0A9R1X5J7_LACSA</name>
<proteinExistence type="predicted"/>
<reference evidence="2 3" key="1">
    <citation type="journal article" date="2017" name="Nat. Commun.">
        <title>Genome assembly with in vitro proximity ligation data and whole-genome triplication in lettuce.</title>
        <authorList>
            <person name="Reyes-Chin-Wo S."/>
            <person name="Wang Z."/>
            <person name="Yang X."/>
            <person name="Kozik A."/>
            <person name="Arikit S."/>
            <person name="Song C."/>
            <person name="Xia L."/>
            <person name="Froenicke L."/>
            <person name="Lavelle D.O."/>
            <person name="Truco M.J."/>
            <person name="Xia R."/>
            <person name="Zhu S."/>
            <person name="Xu C."/>
            <person name="Xu H."/>
            <person name="Xu X."/>
            <person name="Cox K."/>
            <person name="Korf I."/>
            <person name="Meyers B.C."/>
            <person name="Michelmore R.W."/>
        </authorList>
    </citation>
    <scope>NUCLEOTIDE SEQUENCE [LARGE SCALE GENOMIC DNA]</scope>
    <source>
        <strain evidence="3">cv. Salinas</strain>
        <tissue evidence="2">Seedlings</tissue>
    </source>
</reference>
<feature type="region of interest" description="Disordered" evidence="1">
    <location>
        <begin position="242"/>
        <end position="261"/>
    </location>
</feature>
<feature type="compositionally biased region" description="Polar residues" evidence="1">
    <location>
        <begin position="248"/>
        <end position="258"/>
    </location>
</feature>
<keyword evidence="3" id="KW-1185">Reference proteome</keyword>
<evidence type="ECO:0000313" key="2">
    <source>
        <dbReference type="EMBL" id="KAJ0201565.1"/>
    </source>
</evidence>
<accession>A0A9R1X5J7</accession>
<sequence length="343" mass="39780">MDTKIPSASLPFMNQEFAKLDRFDGQNYIRWTEKVKFMLHVLKLAYVLDPKLALINVDPILEAGKTVDPVVISDLEKKRALHREFKELCVGYIKNSLSDGLYDLYVSVKDSFKWLNTLSISIAKLFQFGAIITKLPPSWKDFYKRTMHKSEDYSLDDLMKHLRIEEEILIREKWVKSDQVCTMYQLGVLVTLRDVLHVPTISKGLVFADKFDKGGFKMELEKGKIVITKGRRDVEFFEENFSRDDENSNNTKPTSTSREILPPSSIVKKPKRSIRARIEESFGEGFYSYLVEETQNKVIREFIFAIKLDDDLKTFTRAMTSRDAPLWREVINDEMDSIMGNGT</sequence>
<evidence type="ECO:0000256" key="1">
    <source>
        <dbReference type="SAM" id="MobiDB-lite"/>
    </source>
</evidence>
<comment type="caution">
    <text evidence="2">The sequence shown here is derived from an EMBL/GenBank/DDBJ whole genome shotgun (WGS) entry which is preliminary data.</text>
</comment>
<dbReference type="AlphaFoldDB" id="A0A9R1X5J7"/>
<dbReference type="Proteomes" id="UP000235145">
    <property type="component" value="Unassembled WGS sequence"/>
</dbReference>
<gene>
    <name evidence="2" type="ORF">LSAT_V11C600328030</name>
</gene>